<dbReference type="EMBL" id="CAADJA010000002">
    <property type="protein sequence ID" value="VFS47946.1"/>
    <property type="molecule type" value="Genomic_DNA"/>
</dbReference>
<accession>A0A484ZJJ2</accession>
<organism evidence="2 3">
    <name type="scientific">Budvicia aquatica</name>
    <dbReference type="NCBI Taxonomy" id="82979"/>
    <lineage>
        <taxon>Bacteria</taxon>
        <taxon>Pseudomonadati</taxon>
        <taxon>Pseudomonadota</taxon>
        <taxon>Gammaproteobacteria</taxon>
        <taxon>Enterobacterales</taxon>
        <taxon>Budviciaceae</taxon>
        <taxon>Budvicia</taxon>
    </lineage>
</organism>
<feature type="transmembrane region" description="Helical" evidence="1">
    <location>
        <begin position="7"/>
        <end position="26"/>
    </location>
</feature>
<evidence type="ECO:0000313" key="2">
    <source>
        <dbReference type="EMBL" id="VFS47946.1"/>
    </source>
</evidence>
<reference evidence="2 3" key="1">
    <citation type="submission" date="2019-03" db="EMBL/GenBank/DDBJ databases">
        <authorList>
            <consortium name="Pathogen Informatics"/>
        </authorList>
    </citation>
    <scope>NUCLEOTIDE SEQUENCE [LARGE SCALE GENOMIC DNA]</scope>
    <source>
        <strain evidence="2 3">NCTC12282</strain>
    </source>
</reference>
<keyword evidence="1" id="KW-1133">Transmembrane helix</keyword>
<sequence length="37" mass="3873">MPTIKTFIKFAFIAVGVVILITYMLGGLDGVKGLMGG</sequence>
<dbReference type="Proteomes" id="UP000373449">
    <property type="component" value="Unassembled WGS sequence"/>
</dbReference>
<gene>
    <name evidence="2" type="ORF">NCTC12282_02876</name>
</gene>
<keyword evidence="1" id="KW-0472">Membrane</keyword>
<evidence type="ECO:0000313" key="3">
    <source>
        <dbReference type="Proteomes" id="UP000373449"/>
    </source>
</evidence>
<proteinExistence type="predicted"/>
<name>A0A484ZJJ2_9GAMM</name>
<evidence type="ECO:0000256" key="1">
    <source>
        <dbReference type="SAM" id="Phobius"/>
    </source>
</evidence>
<keyword evidence="1" id="KW-0812">Transmembrane</keyword>
<protein>
    <submittedName>
        <fullName evidence="2">Uncharacterized protein</fullName>
    </submittedName>
</protein>
<dbReference type="AlphaFoldDB" id="A0A484ZJJ2"/>